<accession>A0A3S3Q9H9</accession>
<dbReference type="GO" id="GO:0003691">
    <property type="term" value="F:double-stranded telomeric DNA binding"/>
    <property type="evidence" value="ECO:0007669"/>
    <property type="project" value="TreeGrafter"/>
</dbReference>
<keyword evidence="25" id="KW-1185">Reference proteome</keyword>
<dbReference type="STRING" id="1965070.A0A3S3Q9H9"/>
<evidence type="ECO:0000313" key="24">
    <source>
        <dbReference type="EMBL" id="RWS14725.1"/>
    </source>
</evidence>
<evidence type="ECO:0000256" key="12">
    <source>
        <dbReference type="ARBA" id="ARBA00022840"/>
    </source>
</evidence>
<name>A0A3S3Q9H9_9ACAR</name>
<dbReference type="InterPro" id="IPR027417">
    <property type="entry name" value="P-loop_NTPase"/>
</dbReference>
<keyword evidence="6" id="KW-0158">Chromosome</keyword>
<dbReference type="GO" id="GO:0007004">
    <property type="term" value="P:telomere maintenance via telomerase"/>
    <property type="evidence" value="ECO:0007669"/>
    <property type="project" value="TreeGrafter"/>
</dbReference>
<dbReference type="Gene3D" id="3.40.50.300">
    <property type="entry name" value="P-loop containing nucleotide triphosphate hydrolases"/>
    <property type="match status" value="2"/>
</dbReference>
<evidence type="ECO:0000256" key="7">
    <source>
        <dbReference type="ARBA" id="ARBA00022723"/>
    </source>
</evidence>
<dbReference type="SUPFAM" id="SSF52540">
    <property type="entry name" value="P-loop containing nucleoside triphosphate hydrolases"/>
    <property type="match status" value="1"/>
</dbReference>
<dbReference type="GO" id="GO:0016887">
    <property type="term" value="F:ATP hydrolysis activity"/>
    <property type="evidence" value="ECO:0007669"/>
    <property type="project" value="InterPro"/>
</dbReference>
<reference evidence="22" key="2">
    <citation type="submission" date="2018-11" db="EMBL/GenBank/DDBJ databases">
        <title>Trombidioid mite genomics.</title>
        <authorList>
            <person name="Dong X."/>
        </authorList>
    </citation>
    <scope>NUCLEOTIDE SEQUENCE</scope>
    <source>
        <strain evidence="22">UoL-WK</strain>
    </source>
</reference>
<evidence type="ECO:0000256" key="14">
    <source>
        <dbReference type="ARBA" id="ARBA00023054"/>
    </source>
</evidence>
<keyword evidence="15" id="KW-0234">DNA repair</keyword>
<evidence type="ECO:0000256" key="9">
    <source>
        <dbReference type="ARBA" id="ARBA00022763"/>
    </source>
</evidence>
<dbReference type="EMBL" id="NCKU01000637">
    <property type="protein sequence ID" value="RWS14725.1"/>
    <property type="molecule type" value="Genomic_DNA"/>
</dbReference>
<comment type="caution">
    <text evidence="22">The sequence shown here is derived from an EMBL/GenBank/DDBJ whole genome shotgun (WGS) entry which is preliminary data.</text>
</comment>
<dbReference type="EMBL" id="NCKU01004537">
    <property type="protein sequence ID" value="RWS05805.1"/>
    <property type="molecule type" value="Genomic_DNA"/>
</dbReference>
<keyword evidence="17" id="KW-0469">Meiosis</keyword>
<organism evidence="22 25">
    <name type="scientific">Dinothrombium tinctorium</name>
    <dbReference type="NCBI Taxonomy" id="1965070"/>
    <lineage>
        <taxon>Eukaryota</taxon>
        <taxon>Metazoa</taxon>
        <taxon>Ecdysozoa</taxon>
        <taxon>Arthropoda</taxon>
        <taxon>Chelicerata</taxon>
        <taxon>Arachnida</taxon>
        <taxon>Acari</taxon>
        <taxon>Acariformes</taxon>
        <taxon>Trombidiformes</taxon>
        <taxon>Prostigmata</taxon>
        <taxon>Anystina</taxon>
        <taxon>Parasitengona</taxon>
        <taxon>Trombidioidea</taxon>
        <taxon>Trombidiidae</taxon>
        <taxon>Dinothrombium</taxon>
    </lineage>
</organism>
<evidence type="ECO:0000256" key="18">
    <source>
        <dbReference type="ARBA" id="ARBA00049360"/>
    </source>
</evidence>
<keyword evidence="12" id="KW-0067">ATP-binding</keyword>
<comment type="subcellular location">
    <subcellularLocation>
        <location evidence="3">Chromosome</location>
    </subcellularLocation>
    <subcellularLocation>
        <location evidence="2">Nucleus</location>
    </subcellularLocation>
</comment>
<keyword evidence="16" id="KW-0539">Nucleus</keyword>
<comment type="catalytic activity">
    <reaction evidence="18">
        <text>ATP + H2O = ADP + phosphate + H(+)</text>
        <dbReference type="Rhea" id="RHEA:13065"/>
        <dbReference type="ChEBI" id="CHEBI:15377"/>
        <dbReference type="ChEBI" id="CHEBI:15378"/>
        <dbReference type="ChEBI" id="CHEBI:30616"/>
        <dbReference type="ChEBI" id="CHEBI:43474"/>
        <dbReference type="ChEBI" id="CHEBI:456216"/>
    </reaction>
</comment>
<evidence type="ECO:0000256" key="3">
    <source>
        <dbReference type="ARBA" id="ARBA00004286"/>
    </source>
</evidence>
<evidence type="ECO:0000256" key="19">
    <source>
        <dbReference type="SAM" id="Coils"/>
    </source>
</evidence>
<keyword evidence="9" id="KW-0227">DNA damage</keyword>
<keyword evidence="14 19" id="KW-0175">Coiled coil</keyword>
<evidence type="ECO:0000313" key="25">
    <source>
        <dbReference type="Proteomes" id="UP000285301"/>
    </source>
</evidence>
<dbReference type="Pfam" id="PF13476">
    <property type="entry name" value="AAA_23"/>
    <property type="match status" value="1"/>
</dbReference>
<dbReference type="InterPro" id="IPR038729">
    <property type="entry name" value="Rad50/SbcC_AAA"/>
</dbReference>
<feature type="coiled-coil region" evidence="19">
    <location>
        <begin position="450"/>
        <end position="524"/>
    </location>
</feature>
<evidence type="ECO:0000313" key="22">
    <source>
        <dbReference type="EMBL" id="RWS05805.1"/>
    </source>
</evidence>
<evidence type="ECO:0000256" key="10">
    <source>
        <dbReference type="ARBA" id="ARBA00022801"/>
    </source>
</evidence>
<comment type="similarity">
    <text evidence="4">Belongs to the SMC family. RAD50 subfamily.</text>
</comment>
<dbReference type="GO" id="GO:0046872">
    <property type="term" value="F:metal ion binding"/>
    <property type="evidence" value="ECO:0007669"/>
    <property type="project" value="UniProtKB-KW"/>
</dbReference>
<evidence type="ECO:0000256" key="17">
    <source>
        <dbReference type="ARBA" id="ARBA00023254"/>
    </source>
</evidence>
<dbReference type="GO" id="GO:0000794">
    <property type="term" value="C:condensed nuclear chromosome"/>
    <property type="evidence" value="ECO:0007669"/>
    <property type="project" value="TreeGrafter"/>
</dbReference>
<dbReference type="Proteomes" id="UP000285301">
    <property type="component" value="Unassembled WGS sequence"/>
</dbReference>
<dbReference type="OrthoDB" id="18797at2759"/>
<keyword evidence="10" id="KW-0378">Hydrolase</keyword>
<protein>
    <recommendedName>
        <fullName evidence="5">DNA repair protein RAD50</fullName>
    </recommendedName>
</protein>
<keyword evidence="8" id="KW-0547">Nucleotide-binding</keyword>
<dbReference type="PANTHER" id="PTHR18867">
    <property type="entry name" value="RAD50"/>
    <property type="match status" value="1"/>
</dbReference>
<dbReference type="EMBL" id="NCKU01004720">
    <property type="protein sequence ID" value="RWS05527.1"/>
    <property type="molecule type" value="Genomic_DNA"/>
</dbReference>
<dbReference type="PANTHER" id="PTHR18867:SF12">
    <property type="entry name" value="DNA REPAIR PROTEIN RAD50"/>
    <property type="match status" value="1"/>
</dbReference>
<dbReference type="GO" id="GO:0070192">
    <property type="term" value="P:chromosome organization involved in meiotic cell cycle"/>
    <property type="evidence" value="ECO:0007669"/>
    <property type="project" value="TreeGrafter"/>
</dbReference>
<evidence type="ECO:0000256" key="11">
    <source>
        <dbReference type="ARBA" id="ARBA00022833"/>
    </source>
</evidence>
<evidence type="ECO:0000256" key="2">
    <source>
        <dbReference type="ARBA" id="ARBA00004123"/>
    </source>
</evidence>
<comment type="cofactor">
    <cofactor evidence="1">
        <name>Zn(2+)</name>
        <dbReference type="ChEBI" id="CHEBI:29105"/>
    </cofactor>
</comment>
<gene>
    <name evidence="21" type="ORF">B4U79_01424</name>
    <name evidence="23" type="ORF">B4U79_02772</name>
    <name evidence="24" type="ORF">B4U79_10117</name>
    <name evidence="22" type="ORF">B4U79_13112</name>
</gene>
<dbReference type="EMBL" id="NCKU01000638">
    <property type="protein sequence ID" value="RWS14724.1"/>
    <property type="molecule type" value="Genomic_DNA"/>
</dbReference>
<keyword evidence="13" id="KW-0460">Magnesium</keyword>
<evidence type="ECO:0000313" key="21">
    <source>
        <dbReference type="EMBL" id="RWS05527.1"/>
    </source>
</evidence>
<evidence type="ECO:0000256" key="15">
    <source>
        <dbReference type="ARBA" id="ARBA00023204"/>
    </source>
</evidence>
<dbReference type="GO" id="GO:0006302">
    <property type="term" value="P:double-strand break repair"/>
    <property type="evidence" value="ECO:0007669"/>
    <property type="project" value="InterPro"/>
</dbReference>
<proteinExistence type="inferred from homology"/>
<feature type="domain" description="Rad50/SbcC-type AAA" evidence="20">
    <location>
        <begin position="6"/>
        <end position="231"/>
    </location>
</feature>
<feature type="coiled-coil region" evidence="19">
    <location>
        <begin position="571"/>
        <end position="635"/>
    </location>
</feature>
<dbReference type="AlphaFoldDB" id="A0A3S3Q9H9"/>
<evidence type="ECO:0000256" key="4">
    <source>
        <dbReference type="ARBA" id="ARBA00009439"/>
    </source>
</evidence>
<evidence type="ECO:0000313" key="23">
    <source>
        <dbReference type="EMBL" id="RWS14724.1"/>
    </source>
</evidence>
<sequence length="827" mass="97495">MTSLDKLSVQGIRSFSPEQPQMVRFLPLTLILGPNGSGKTTLIECLRYATSGEYPPNTAKGKTWVHDPSLMRKPNLIRAQVKLQFIDSQQQKSVITRSLELKAQNKQGKVHFQMRTLDASIQRNDRSIVNAKCVDIEHEMPTLLGVSKAVLTNVIFCHQEDSNWPLSESKVLKEKFDAIFGSLSYVKVLKKIKDLRKEHLNAQSLKEKELQLFAEQKEQKEKLEKELNEKNIKLGIHKETVQRIERELKPIESEYKEIESKSKDKEQEAAKIESKIAEERGKLKAIKKFHDEVKSKIKEPFTGTMEELQIEIEKFSKDVDDAEGKNFFKQELENQITRLEGEINLEYKNQRNFDKEKMELKVRMDLKLQNKLMKKESRKSQIVCCEEEIQRIKKRMTNTKSTSKWADTIKEMEEWKLCPVCCRDFQSTIQVKEAVEKFKELVGDSSDDGSSFFKEQLKIAEEKLHKLQTEQNSNDSLDEMETEEENRKKIYEIEIKQKETEQKLKQLKLQKEEFTRRKDCLNDELISRMKKQKEFENYQKLFEYRSKIEELLTFIREEEEKLNNSPIIKEISNLKKEMNTLSNKLMQLRSEKDRAYGNMRPTKERTNEIEKELALEKYQKASENYRRKLIEVQVESIICEDMDKYYKALDHSIMTYHERRMADINKLMYKYWRQTYRGSDIDFIKIAFDVEEHSAETRRSFNYRVVMVKNGVEMDMRGRCSAGQKVLASLVIRLALAEIFCVNCGIIALDEPTTNLDQENIHSFANAISEIVKDHKQKNNFQLIIITHDEEFLKCLDDESNDYYYYRVFKDENGYSKVKKCSVKERI</sequence>
<keyword evidence="11" id="KW-0862">Zinc</keyword>
<evidence type="ECO:0000256" key="16">
    <source>
        <dbReference type="ARBA" id="ARBA00023242"/>
    </source>
</evidence>
<feature type="coiled-coil region" evidence="19">
    <location>
        <begin position="206"/>
        <end position="349"/>
    </location>
</feature>
<evidence type="ECO:0000256" key="5">
    <source>
        <dbReference type="ARBA" id="ARBA00017893"/>
    </source>
</evidence>
<evidence type="ECO:0000256" key="6">
    <source>
        <dbReference type="ARBA" id="ARBA00022454"/>
    </source>
</evidence>
<dbReference type="GO" id="GO:0005524">
    <property type="term" value="F:ATP binding"/>
    <property type="evidence" value="ECO:0007669"/>
    <property type="project" value="UniProtKB-KW"/>
</dbReference>
<evidence type="ECO:0000256" key="1">
    <source>
        <dbReference type="ARBA" id="ARBA00001947"/>
    </source>
</evidence>
<dbReference type="GO" id="GO:0051880">
    <property type="term" value="F:G-quadruplex DNA binding"/>
    <property type="evidence" value="ECO:0007669"/>
    <property type="project" value="TreeGrafter"/>
</dbReference>
<evidence type="ECO:0000259" key="20">
    <source>
        <dbReference type="Pfam" id="PF13476"/>
    </source>
</evidence>
<evidence type="ECO:0000256" key="13">
    <source>
        <dbReference type="ARBA" id="ARBA00022842"/>
    </source>
</evidence>
<evidence type="ECO:0000256" key="8">
    <source>
        <dbReference type="ARBA" id="ARBA00022741"/>
    </source>
</evidence>
<dbReference type="Pfam" id="PF13558">
    <property type="entry name" value="SbcC_Walker_B"/>
    <property type="match status" value="1"/>
</dbReference>
<keyword evidence="7" id="KW-0479">Metal-binding</keyword>
<dbReference type="GO" id="GO:0030870">
    <property type="term" value="C:Mre11 complex"/>
    <property type="evidence" value="ECO:0007669"/>
    <property type="project" value="TreeGrafter"/>
</dbReference>
<dbReference type="GO" id="GO:0000722">
    <property type="term" value="P:telomere maintenance via recombination"/>
    <property type="evidence" value="ECO:0007669"/>
    <property type="project" value="TreeGrafter"/>
</dbReference>
<reference evidence="22 25" key="1">
    <citation type="journal article" date="2018" name="Gigascience">
        <title>Genomes of trombidid mites reveal novel predicted allergens and laterally-transferred genes associated with secondary metabolism.</title>
        <authorList>
            <person name="Dong X."/>
            <person name="Chaisiri K."/>
            <person name="Xia D."/>
            <person name="Armstrong S.D."/>
            <person name="Fang Y."/>
            <person name="Donnelly M.J."/>
            <person name="Kadowaki T."/>
            <person name="McGarry J.W."/>
            <person name="Darby A.C."/>
            <person name="Makepeace B.L."/>
        </authorList>
    </citation>
    <scope>NUCLEOTIDE SEQUENCE [LARGE SCALE GENOMIC DNA]</scope>
    <source>
        <strain evidence="22">UoL-WK</strain>
    </source>
</reference>
<dbReference type="GO" id="GO:0043047">
    <property type="term" value="F:single-stranded telomeric DNA binding"/>
    <property type="evidence" value="ECO:0007669"/>
    <property type="project" value="TreeGrafter"/>
</dbReference>
<dbReference type="FunFam" id="3.40.50.300:FF:000593">
    <property type="entry name" value="DNA repair protein RAD50"/>
    <property type="match status" value="1"/>
</dbReference>